<sequence length="853" mass="99934">MLQQLKQRLVKQFVVQSVYLGEEYITIDCTYKNFLRFNAQQLTITANGQPIDFEVTSHSRNALVLQLPTHILHSTQSQLHIALAHNGKRLWLQAGNRLEVMQGLNGGLYQLEVDQQIVLQHLQLGYTYINEPCPVHFSKAGDELEVTDSSSHSTSIEALVLLNSQHMKTLDCHAGKVNVAYIQEEIAREAFYLYAVKGLELYPVEVLKPLTFKRYFMQYHLSRNVLTINRVFYEVSDVQITQLADENHLNIAFETPYTMQHEDEVQLGIVDVNYSQVQFLDTTIGLNKVSAKLDLSTIESVKTKKVFICINEHTYLLTAESVKFKTFHTLEDEIYQLNINSRNGMTLKYRKPKFKVGVNSYDDQHLNIYFQPHAVYQHCHYYLTFEERESELTWSQPIERGEQSVSLDYQRLSELLTKKKSIIDVFVTVYDGETLVRKQKIKYKTGIYKKDKVQTLVEQAIGERTVYFMMTLTPFKNIKFETFDLSTRELQILNDNNVKNSNIWMIGERTDTAQESGIHMFKWLQEHTDVEAYYVIDETSEDYTGIQHLDHVLRFGSEEHLRIAPQAQVLMCTHDIENIMPYKAAPGFWGYEDTTKIFLQHGVLGRKNVEYHRKYYESPFDLFNVSSDYEKRDVVMHEMGYKDEEVAVTGLPRFDRLPLEPRKEVKHVLIMPTWRDWLNSTEAFTHSEYLKRYMSLINNEQLLKLSEQYQLELNFYPHYRAQSFFKMYLEDNAASQVNYVELGKETVQDLLINHDLLITDYSSVSFDFSYMNKPVLFYHFDVAQFFRKGILRPINDTFIGDIAYSENELIYNIEAALKRTHGPIGDRNLIFNHIDHHNCERVYEAIMTKVQEH</sequence>
<dbReference type="GeneID" id="98298754"/>
<dbReference type="EMBL" id="PPPX01000016">
    <property type="protein sequence ID" value="POA08478.1"/>
    <property type="molecule type" value="Genomic_DNA"/>
</dbReference>
<dbReference type="InterPro" id="IPR051612">
    <property type="entry name" value="Teichoic_Acid_Biosynth"/>
</dbReference>
<dbReference type="OrthoDB" id="396512at2"/>
<dbReference type="InterPro" id="IPR007554">
    <property type="entry name" value="Glycerophosphate_synth"/>
</dbReference>
<dbReference type="GO" id="GO:0047355">
    <property type="term" value="F:CDP-glycerol glycerophosphotransferase activity"/>
    <property type="evidence" value="ECO:0007669"/>
    <property type="project" value="InterPro"/>
</dbReference>
<dbReference type="Proteomes" id="UP000242712">
    <property type="component" value="Unassembled WGS sequence"/>
</dbReference>
<dbReference type="InterPro" id="IPR043148">
    <property type="entry name" value="TagF_C"/>
</dbReference>
<evidence type="ECO:0000313" key="2">
    <source>
        <dbReference type="Proteomes" id="UP000242712"/>
    </source>
</evidence>
<gene>
    <name evidence="1" type="ORF">CD039_10405</name>
</gene>
<dbReference type="PANTHER" id="PTHR37316:SF3">
    <property type="entry name" value="TEICHOIC ACID GLYCEROL-PHOSPHATE TRANSFERASE"/>
    <property type="match status" value="1"/>
</dbReference>
<dbReference type="Pfam" id="PF04464">
    <property type="entry name" value="Glyphos_transf"/>
    <property type="match status" value="1"/>
</dbReference>
<keyword evidence="2" id="KW-1185">Reference proteome</keyword>
<comment type="caution">
    <text evidence="1">The sequence shown here is derived from an EMBL/GenBank/DDBJ whole genome shotgun (WGS) entry which is preliminary data.</text>
</comment>
<organism evidence="1 2">
    <name type="scientific">Staphylococcus argensis</name>
    <dbReference type="NCBI Taxonomy" id="1607738"/>
    <lineage>
        <taxon>Bacteria</taxon>
        <taxon>Bacillati</taxon>
        <taxon>Bacillota</taxon>
        <taxon>Bacilli</taxon>
        <taxon>Bacillales</taxon>
        <taxon>Staphylococcaceae</taxon>
        <taxon>Staphylococcus</taxon>
    </lineage>
</organism>
<dbReference type="RefSeq" id="WP_103372260.1">
    <property type="nucleotide sequence ID" value="NZ_CBCRVO010000002.1"/>
</dbReference>
<accession>A0A2K4FAT9</accession>
<dbReference type="PANTHER" id="PTHR37316">
    <property type="entry name" value="TEICHOIC ACID GLYCEROL-PHOSPHATE PRIMASE"/>
    <property type="match status" value="1"/>
</dbReference>
<name>A0A2K4FAT9_9STAP</name>
<dbReference type="AlphaFoldDB" id="A0A2K4FAT9"/>
<dbReference type="GO" id="GO:0016020">
    <property type="term" value="C:membrane"/>
    <property type="evidence" value="ECO:0007669"/>
    <property type="project" value="InterPro"/>
</dbReference>
<dbReference type="SUPFAM" id="SSF53756">
    <property type="entry name" value="UDP-Glycosyltransferase/glycogen phosphorylase"/>
    <property type="match status" value="1"/>
</dbReference>
<dbReference type="Gene3D" id="3.40.50.12580">
    <property type="match status" value="1"/>
</dbReference>
<proteinExistence type="predicted"/>
<keyword evidence="1" id="KW-0808">Transferase</keyword>
<protein>
    <submittedName>
        <fullName evidence="1">CDP-glycerol glycerophosphotransferase</fullName>
    </submittedName>
</protein>
<evidence type="ECO:0000313" key="1">
    <source>
        <dbReference type="EMBL" id="POA08478.1"/>
    </source>
</evidence>
<reference evidence="1 2" key="1">
    <citation type="submission" date="2017-08" db="EMBL/GenBank/DDBJ databases">
        <title>Draft genome sequences of 64 type strains of genus Staph aureus.</title>
        <authorList>
            <person name="Cole K."/>
            <person name="Golubchik T."/>
            <person name="Russell J."/>
            <person name="Foster D."/>
            <person name="Llewelyn M."/>
            <person name="Wilson D."/>
            <person name="Crook D."/>
            <person name="Paul J."/>
        </authorList>
    </citation>
    <scope>NUCLEOTIDE SEQUENCE [LARGE SCALE GENOMIC DNA]</scope>
    <source>
        <strain evidence="1 2">DSM 29875</strain>
    </source>
</reference>